<dbReference type="EMBL" id="JACHXK010000034">
    <property type="protein sequence ID" value="MBB3114517.1"/>
    <property type="molecule type" value="Genomic_DNA"/>
</dbReference>
<evidence type="ECO:0000313" key="3">
    <source>
        <dbReference type="Proteomes" id="UP000570361"/>
    </source>
</evidence>
<keyword evidence="1" id="KW-1133">Transmembrane helix</keyword>
<feature type="transmembrane region" description="Helical" evidence="1">
    <location>
        <begin position="9"/>
        <end position="30"/>
    </location>
</feature>
<dbReference type="AlphaFoldDB" id="A0A7W5B506"/>
<proteinExistence type="predicted"/>
<evidence type="ECO:0000313" key="2">
    <source>
        <dbReference type="EMBL" id="MBB3114517.1"/>
    </source>
</evidence>
<gene>
    <name evidence="2" type="ORF">FHS18_006638</name>
</gene>
<dbReference type="RefSeq" id="WP_183604553.1">
    <property type="nucleotide sequence ID" value="NZ_JACHXK010000034.1"/>
</dbReference>
<keyword evidence="1" id="KW-0472">Membrane</keyword>
<accession>A0A7W5B506</accession>
<reference evidence="2 3" key="1">
    <citation type="submission" date="2020-08" db="EMBL/GenBank/DDBJ databases">
        <title>Genomic Encyclopedia of Type Strains, Phase III (KMG-III): the genomes of soil and plant-associated and newly described type strains.</title>
        <authorList>
            <person name="Whitman W."/>
        </authorList>
    </citation>
    <scope>NUCLEOTIDE SEQUENCE [LARGE SCALE GENOMIC DNA]</scope>
    <source>
        <strain evidence="2 3">CECT 5862</strain>
    </source>
</reference>
<dbReference type="Proteomes" id="UP000570361">
    <property type="component" value="Unassembled WGS sequence"/>
</dbReference>
<evidence type="ECO:0000256" key="1">
    <source>
        <dbReference type="SAM" id="Phobius"/>
    </source>
</evidence>
<feature type="transmembrane region" description="Helical" evidence="1">
    <location>
        <begin position="91"/>
        <end position="112"/>
    </location>
</feature>
<comment type="caution">
    <text evidence="2">The sequence shown here is derived from an EMBL/GenBank/DDBJ whole genome shotgun (WGS) entry which is preliminary data.</text>
</comment>
<name>A0A7W5B506_9BACL</name>
<keyword evidence="3" id="KW-1185">Reference proteome</keyword>
<protein>
    <submittedName>
        <fullName evidence="2">Uncharacterized protein</fullName>
    </submittedName>
</protein>
<sequence>MGLRRRLQLLARLAGALVLLAGSTALLLYVESDLFFGSRPSYGASSSASSTVHHAYVAPHRPDAPALQPERFLYSLLGTNPGFFAKLCSHIAADLIAVSLILLVTARLIPLLRELLQPFRARIANKKRLLAANAEHEEDQSSLGAAAAL</sequence>
<keyword evidence="1" id="KW-0812">Transmembrane</keyword>
<organism evidence="2 3">
    <name type="scientific">Paenibacillus phyllosphaerae</name>
    <dbReference type="NCBI Taxonomy" id="274593"/>
    <lineage>
        <taxon>Bacteria</taxon>
        <taxon>Bacillati</taxon>
        <taxon>Bacillota</taxon>
        <taxon>Bacilli</taxon>
        <taxon>Bacillales</taxon>
        <taxon>Paenibacillaceae</taxon>
        <taxon>Paenibacillus</taxon>
    </lineage>
</organism>